<protein>
    <recommendedName>
        <fullName evidence="3">Jumonji domain-containing protein 4</fullName>
    </recommendedName>
</protein>
<feature type="coiled-coil region" evidence="4">
    <location>
        <begin position="271"/>
        <end position="298"/>
    </location>
</feature>
<organism evidence="6 7">
    <name type="scientific">Euroglyphus maynei</name>
    <name type="common">Mayne's house dust mite</name>
    <dbReference type="NCBI Taxonomy" id="6958"/>
    <lineage>
        <taxon>Eukaryota</taxon>
        <taxon>Metazoa</taxon>
        <taxon>Ecdysozoa</taxon>
        <taxon>Arthropoda</taxon>
        <taxon>Chelicerata</taxon>
        <taxon>Arachnida</taxon>
        <taxon>Acari</taxon>
        <taxon>Acariformes</taxon>
        <taxon>Sarcoptiformes</taxon>
        <taxon>Astigmata</taxon>
        <taxon>Psoroptidia</taxon>
        <taxon>Analgoidea</taxon>
        <taxon>Pyroglyphidae</taxon>
        <taxon>Pyroglyphinae</taxon>
        <taxon>Euroglyphus</taxon>
    </lineage>
</organism>
<dbReference type="PANTHER" id="PTHR12480">
    <property type="entry name" value="ARGININE DEMETHYLASE AND LYSYL-HYDROXYLASE JMJD"/>
    <property type="match status" value="1"/>
</dbReference>
<dbReference type="InterPro" id="IPR050910">
    <property type="entry name" value="JMJD6_ArgDemeth/LysHydrox"/>
</dbReference>
<comment type="catalytic activity">
    <reaction evidence="2">
        <text>L-lysyl-[protein] + 2-oxoglutarate + O2 = 4-hydroxy-L-lysyl-[protein] + succinate + CO2</text>
        <dbReference type="Rhea" id="RHEA:57156"/>
        <dbReference type="Rhea" id="RHEA-COMP:9752"/>
        <dbReference type="Rhea" id="RHEA-COMP:15084"/>
        <dbReference type="ChEBI" id="CHEBI:15379"/>
        <dbReference type="ChEBI" id="CHEBI:16526"/>
        <dbReference type="ChEBI" id="CHEBI:16810"/>
        <dbReference type="ChEBI" id="CHEBI:29969"/>
        <dbReference type="ChEBI" id="CHEBI:30031"/>
        <dbReference type="ChEBI" id="CHEBI:141495"/>
    </reaction>
</comment>
<evidence type="ECO:0000256" key="3">
    <source>
        <dbReference type="ARBA" id="ARBA00082904"/>
    </source>
</evidence>
<gene>
    <name evidence="6" type="ORF">BLA29_005996</name>
</gene>
<proteinExistence type="inferred from homology"/>
<dbReference type="PANTHER" id="PTHR12480:SF6">
    <property type="entry name" value="2-OXOGLUTARATE AND IRON-DEPENDENT OXYGENASE JMJD4"/>
    <property type="match status" value="1"/>
</dbReference>
<keyword evidence="7" id="KW-1185">Reference proteome</keyword>
<evidence type="ECO:0000256" key="1">
    <source>
        <dbReference type="ARBA" id="ARBA00038068"/>
    </source>
</evidence>
<name>A0A1Y3BMY2_EURMA</name>
<dbReference type="EMBL" id="MUJZ01014387">
    <property type="protein sequence ID" value="OTF81288.1"/>
    <property type="molecule type" value="Genomic_DNA"/>
</dbReference>
<dbReference type="GO" id="GO:0045905">
    <property type="term" value="P:positive regulation of translational termination"/>
    <property type="evidence" value="ECO:0007669"/>
    <property type="project" value="TreeGrafter"/>
</dbReference>
<accession>A0A1Y3BMY2</accession>
<dbReference type="GO" id="GO:0005634">
    <property type="term" value="C:nucleus"/>
    <property type="evidence" value="ECO:0007669"/>
    <property type="project" value="TreeGrafter"/>
</dbReference>
<dbReference type="InterPro" id="IPR003347">
    <property type="entry name" value="JmjC_dom"/>
</dbReference>
<reference evidence="6 7" key="1">
    <citation type="submission" date="2017-03" db="EMBL/GenBank/DDBJ databases">
        <title>Genome Survey of Euroglyphus maynei.</title>
        <authorList>
            <person name="Arlian L.G."/>
            <person name="Morgan M.S."/>
            <person name="Rider S.D."/>
        </authorList>
    </citation>
    <scope>NUCLEOTIDE SEQUENCE [LARGE SCALE GENOMIC DNA]</scope>
    <source>
        <strain evidence="6">Arlian Lab</strain>
        <tissue evidence="6">Whole body</tissue>
    </source>
</reference>
<keyword evidence="4" id="KW-0175">Coiled coil</keyword>
<evidence type="ECO:0000313" key="6">
    <source>
        <dbReference type="EMBL" id="OTF81288.1"/>
    </source>
</evidence>
<dbReference type="SMART" id="SM00558">
    <property type="entry name" value="JmjC"/>
    <property type="match status" value="1"/>
</dbReference>
<dbReference type="PROSITE" id="PS51184">
    <property type="entry name" value="JMJC"/>
    <property type="match status" value="1"/>
</dbReference>
<dbReference type="Gene3D" id="2.60.120.650">
    <property type="entry name" value="Cupin"/>
    <property type="match status" value="1"/>
</dbReference>
<comment type="similarity">
    <text evidence="1">Belongs to the JMJD6 family.</text>
</comment>
<sequence>MEFHPYFIIYSGQQLPSYEEFYNNVMKKNIACLFRSQSLTEQWKSRKEWIANNTDDINFDHLVNKYGTLTVPVYNCNEKHFNSNTKTEMLFNEYVDYWRNVIKNDEQTLNTSNILYLKDWHLAQDSNCDDFYELPVFFESDYLNEYCQDEQITDFKFTYIGPKGSYTPLHIDVFGSFSWSANIIGTKRWLMIPEPYVKTLKQLIGEILPHNLYTLPNYKEIIEKVHGFEIIQKSGEILFVPSGYLHQVENIEHTISVNHNWFNACNLDRIYSNLMNALNDVQNEINDLKDDLMDEWNEMCDKILTIHFGMNRAYFLNIIRHIVTKRLLRRQSNEWEFRYKNDIECLSKIYGKILLNENFITKNNDDWKNCELLKNLLEKLTTSQKKISN</sequence>
<dbReference type="GO" id="GO:0043565">
    <property type="term" value="F:sequence-specific DNA binding"/>
    <property type="evidence" value="ECO:0007669"/>
    <property type="project" value="TreeGrafter"/>
</dbReference>
<evidence type="ECO:0000256" key="2">
    <source>
        <dbReference type="ARBA" id="ARBA00047762"/>
    </source>
</evidence>
<dbReference type="AlphaFoldDB" id="A0A1Y3BMY2"/>
<evidence type="ECO:0000259" key="5">
    <source>
        <dbReference type="PROSITE" id="PS51184"/>
    </source>
</evidence>
<dbReference type="GO" id="GO:0016706">
    <property type="term" value="F:2-oxoglutarate-dependent dioxygenase activity"/>
    <property type="evidence" value="ECO:0007669"/>
    <property type="project" value="TreeGrafter"/>
</dbReference>
<dbReference type="SUPFAM" id="SSF51197">
    <property type="entry name" value="Clavaminate synthase-like"/>
    <property type="match status" value="1"/>
</dbReference>
<dbReference type="GO" id="GO:0005737">
    <property type="term" value="C:cytoplasm"/>
    <property type="evidence" value="ECO:0007669"/>
    <property type="project" value="TreeGrafter"/>
</dbReference>
<dbReference type="OrthoDB" id="203487at2759"/>
<dbReference type="Proteomes" id="UP000194236">
    <property type="component" value="Unassembled WGS sequence"/>
</dbReference>
<comment type="caution">
    <text evidence="6">The sequence shown here is derived from an EMBL/GenBank/DDBJ whole genome shotgun (WGS) entry which is preliminary data.</text>
</comment>
<dbReference type="Pfam" id="PF02373">
    <property type="entry name" value="JmjC"/>
    <property type="match status" value="1"/>
</dbReference>
<evidence type="ECO:0000313" key="7">
    <source>
        <dbReference type="Proteomes" id="UP000194236"/>
    </source>
</evidence>
<feature type="domain" description="JmjC" evidence="5">
    <location>
        <begin position="123"/>
        <end position="278"/>
    </location>
</feature>
<evidence type="ECO:0000256" key="4">
    <source>
        <dbReference type="SAM" id="Coils"/>
    </source>
</evidence>